<dbReference type="OrthoDB" id="288203at2759"/>
<evidence type="ECO:0000313" key="2">
    <source>
        <dbReference type="EMBL" id="EFX75515.1"/>
    </source>
</evidence>
<dbReference type="Proteomes" id="UP000000305">
    <property type="component" value="Unassembled WGS sequence"/>
</dbReference>
<evidence type="ECO:0000313" key="3">
    <source>
        <dbReference type="Proteomes" id="UP000000305"/>
    </source>
</evidence>
<dbReference type="KEGG" id="dpx:DAPPUDRAFT_250145"/>
<keyword evidence="3" id="KW-1185">Reference proteome</keyword>
<accession>E9GY05</accession>
<evidence type="ECO:0000256" key="1">
    <source>
        <dbReference type="SAM" id="MobiDB-lite"/>
    </source>
</evidence>
<gene>
    <name evidence="2" type="ORF">DAPPUDRAFT_250145</name>
</gene>
<feature type="compositionally biased region" description="Low complexity" evidence="1">
    <location>
        <begin position="10"/>
        <end position="21"/>
    </location>
</feature>
<dbReference type="EMBL" id="GL732574">
    <property type="protein sequence ID" value="EFX75515.1"/>
    <property type="molecule type" value="Genomic_DNA"/>
</dbReference>
<protein>
    <submittedName>
        <fullName evidence="2">Uncharacterized protein</fullName>
    </submittedName>
</protein>
<dbReference type="AlphaFoldDB" id="E9GY05"/>
<name>E9GY05_DAPPU</name>
<sequence>MAEERRVIDSNNASSENNEGNIPVEVPHSSVTVIRLKAKHDGGDGSEPKSWWRT</sequence>
<proteinExistence type="predicted"/>
<dbReference type="HOGENOM" id="CLU_3052460_0_0_1"/>
<dbReference type="InParanoid" id="E9GY05"/>
<feature type="region of interest" description="Disordered" evidence="1">
    <location>
        <begin position="1"/>
        <end position="27"/>
    </location>
</feature>
<reference evidence="2 3" key="1">
    <citation type="journal article" date="2011" name="Science">
        <title>The ecoresponsive genome of Daphnia pulex.</title>
        <authorList>
            <person name="Colbourne J.K."/>
            <person name="Pfrender M.E."/>
            <person name="Gilbert D."/>
            <person name="Thomas W.K."/>
            <person name="Tucker A."/>
            <person name="Oakley T.H."/>
            <person name="Tokishita S."/>
            <person name="Aerts A."/>
            <person name="Arnold G.J."/>
            <person name="Basu M.K."/>
            <person name="Bauer D.J."/>
            <person name="Caceres C.E."/>
            <person name="Carmel L."/>
            <person name="Casola C."/>
            <person name="Choi J.H."/>
            <person name="Detter J.C."/>
            <person name="Dong Q."/>
            <person name="Dusheyko S."/>
            <person name="Eads B.D."/>
            <person name="Frohlich T."/>
            <person name="Geiler-Samerotte K.A."/>
            <person name="Gerlach D."/>
            <person name="Hatcher P."/>
            <person name="Jogdeo S."/>
            <person name="Krijgsveld J."/>
            <person name="Kriventseva E.V."/>
            <person name="Kultz D."/>
            <person name="Laforsch C."/>
            <person name="Lindquist E."/>
            <person name="Lopez J."/>
            <person name="Manak J.R."/>
            <person name="Muller J."/>
            <person name="Pangilinan J."/>
            <person name="Patwardhan R.P."/>
            <person name="Pitluck S."/>
            <person name="Pritham E.J."/>
            <person name="Rechtsteiner A."/>
            <person name="Rho M."/>
            <person name="Rogozin I.B."/>
            <person name="Sakarya O."/>
            <person name="Salamov A."/>
            <person name="Schaack S."/>
            <person name="Shapiro H."/>
            <person name="Shiga Y."/>
            <person name="Skalitzky C."/>
            <person name="Smith Z."/>
            <person name="Souvorov A."/>
            <person name="Sung W."/>
            <person name="Tang Z."/>
            <person name="Tsuchiya D."/>
            <person name="Tu H."/>
            <person name="Vos H."/>
            <person name="Wang M."/>
            <person name="Wolf Y.I."/>
            <person name="Yamagata H."/>
            <person name="Yamada T."/>
            <person name="Ye Y."/>
            <person name="Shaw J.R."/>
            <person name="Andrews J."/>
            <person name="Crease T.J."/>
            <person name="Tang H."/>
            <person name="Lucas S.M."/>
            <person name="Robertson H.M."/>
            <person name="Bork P."/>
            <person name="Koonin E.V."/>
            <person name="Zdobnov E.M."/>
            <person name="Grigoriev I.V."/>
            <person name="Lynch M."/>
            <person name="Boore J.L."/>
        </authorList>
    </citation>
    <scope>NUCLEOTIDE SEQUENCE [LARGE SCALE GENOMIC DNA]</scope>
</reference>
<organism evidence="2 3">
    <name type="scientific">Daphnia pulex</name>
    <name type="common">Water flea</name>
    <dbReference type="NCBI Taxonomy" id="6669"/>
    <lineage>
        <taxon>Eukaryota</taxon>
        <taxon>Metazoa</taxon>
        <taxon>Ecdysozoa</taxon>
        <taxon>Arthropoda</taxon>
        <taxon>Crustacea</taxon>
        <taxon>Branchiopoda</taxon>
        <taxon>Diplostraca</taxon>
        <taxon>Cladocera</taxon>
        <taxon>Anomopoda</taxon>
        <taxon>Daphniidae</taxon>
        <taxon>Daphnia</taxon>
    </lineage>
</organism>